<feature type="region of interest" description="Disordered" evidence="1">
    <location>
        <begin position="122"/>
        <end position="181"/>
    </location>
</feature>
<organism evidence="2 3">
    <name type="scientific">Steinernema glaseri</name>
    <dbReference type="NCBI Taxonomy" id="37863"/>
    <lineage>
        <taxon>Eukaryota</taxon>
        <taxon>Metazoa</taxon>
        <taxon>Ecdysozoa</taxon>
        <taxon>Nematoda</taxon>
        <taxon>Chromadorea</taxon>
        <taxon>Rhabditida</taxon>
        <taxon>Tylenchina</taxon>
        <taxon>Panagrolaimomorpha</taxon>
        <taxon>Strongyloidoidea</taxon>
        <taxon>Steinernematidae</taxon>
        <taxon>Steinernema</taxon>
    </lineage>
</organism>
<evidence type="ECO:0000256" key="1">
    <source>
        <dbReference type="SAM" id="MobiDB-lite"/>
    </source>
</evidence>
<proteinExistence type="predicted"/>
<dbReference type="AlphaFoldDB" id="A0A1I7YFG4"/>
<protein>
    <submittedName>
        <fullName evidence="3">Uncharacterized protein</fullName>
    </submittedName>
</protein>
<accession>A0A1I7YFG4</accession>
<feature type="region of interest" description="Disordered" evidence="1">
    <location>
        <begin position="48"/>
        <end position="91"/>
    </location>
</feature>
<evidence type="ECO:0000313" key="2">
    <source>
        <dbReference type="Proteomes" id="UP000095287"/>
    </source>
</evidence>
<name>A0A1I7YFG4_9BILA</name>
<evidence type="ECO:0000313" key="3">
    <source>
        <dbReference type="WBParaSite" id="L893_g15795.t1"/>
    </source>
</evidence>
<sequence>MSSSSVLFSLSYARLIDIEEQSKGFRKTERTWGNSRICSEQSCVPTRNIGIPDPASRPDPEASGIPTLKSRLLPCKGLETSRNKTSTRPTLSIEKDNASMVLQKRRDLFSTWVFRNKSRPEFRTIGIPDPTSRPDPEVSGIPTRNPVTFRNPDPTRPVPKSGSGHSSGSEQQRTCKMAREG</sequence>
<dbReference type="Proteomes" id="UP000095287">
    <property type="component" value="Unplaced"/>
</dbReference>
<reference evidence="3" key="1">
    <citation type="submission" date="2016-11" db="UniProtKB">
        <authorList>
            <consortium name="WormBaseParasite"/>
        </authorList>
    </citation>
    <scope>IDENTIFICATION</scope>
</reference>
<keyword evidence="2" id="KW-1185">Reference proteome</keyword>
<dbReference type="WBParaSite" id="L893_g15795.t1">
    <property type="protein sequence ID" value="L893_g15795.t1"/>
    <property type="gene ID" value="L893_g15795"/>
</dbReference>